<comment type="caution">
    <text evidence="1">The sequence shown here is derived from an EMBL/GenBank/DDBJ whole genome shotgun (WGS) entry which is preliminary data.</text>
</comment>
<accession>A0A328C3W2</accession>
<dbReference type="Pfam" id="PF13036">
    <property type="entry name" value="LpoB"/>
    <property type="match status" value="1"/>
</dbReference>
<dbReference type="OrthoDB" id="5503427at2"/>
<keyword evidence="2" id="KW-1185">Reference proteome</keyword>
<dbReference type="Proteomes" id="UP000249169">
    <property type="component" value="Unassembled WGS sequence"/>
</dbReference>
<dbReference type="EMBL" id="QHKO01000010">
    <property type="protein sequence ID" value="RAL20427.1"/>
    <property type="molecule type" value="Genomic_DNA"/>
</dbReference>
<sequence>MKTPLIRSIRPLSMLSLLVMLLVGCGSPQYVRDTEEPRLDEYTMSLRFDRQDLDRLYQENIDELLTSRIVRQWDRGESPVVAIFPMRNETSEHIGPQLDTLLSKFETDLVNQTAASVVSWESQPDLLNEVRRQQSDAYDPTRLAAYGRQMGAQYFVTGKVYDVAERIHDERRVQYFMFVQVINVSTGQIHFQNESEITKGLIR</sequence>
<organism evidence="1 2">
    <name type="scientific">Lujinxingia litoralis</name>
    <dbReference type="NCBI Taxonomy" id="2211119"/>
    <lineage>
        <taxon>Bacteria</taxon>
        <taxon>Deltaproteobacteria</taxon>
        <taxon>Bradymonadales</taxon>
        <taxon>Lujinxingiaceae</taxon>
        <taxon>Lujinxingia</taxon>
    </lineage>
</organism>
<name>A0A328C3W2_9DELT</name>
<evidence type="ECO:0000313" key="2">
    <source>
        <dbReference type="Proteomes" id="UP000249169"/>
    </source>
</evidence>
<reference evidence="1 2" key="1">
    <citation type="submission" date="2018-05" db="EMBL/GenBank/DDBJ databases">
        <title>Lujinxingia marina gen. nov. sp. nov., a new facultative anaerobic member of the class Deltaproteobacteria, and proposal of Lujinxingaceae fam. nov.</title>
        <authorList>
            <person name="Li C.-M."/>
        </authorList>
    </citation>
    <scope>NUCLEOTIDE SEQUENCE [LARGE SCALE GENOMIC DNA]</scope>
    <source>
        <strain evidence="1 2">B210</strain>
    </source>
</reference>
<dbReference type="AlphaFoldDB" id="A0A328C3W2"/>
<dbReference type="RefSeq" id="WP_111731023.1">
    <property type="nucleotide sequence ID" value="NZ_QHKO01000010.1"/>
</dbReference>
<evidence type="ECO:0000313" key="1">
    <source>
        <dbReference type="EMBL" id="RAL20427.1"/>
    </source>
</evidence>
<dbReference type="PROSITE" id="PS51257">
    <property type="entry name" value="PROKAR_LIPOPROTEIN"/>
    <property type="match status" value="1"/>
</dbReference>
<dbReference type="Gene3D" id="3.40.50.10610">
    <property type="entry name" value="ABC-type transport auxiliary lipoprotein component"/>
    <property type="match status" value="1"/>
</dbReference>
<protein>
    <submittedName>
        <fullName evidence="1">Penicillin-binding protein activator LpoB</fullName>
    </submittedName>
</protein>
<gene>
    <name evidence="1" type="ORF">DL240_16615</name>
</gene>
<proteinExistence type="predicted"/>
<dbReference type="InterPro" id="IPR014094">
    <property type="entry name" value="LpoB"/>
</dbReference>